<evidence type="ECO:0000256" key="2">
    <source>
        <dbReference type="ARBA" id="ARBA00022801"/>
    </source>
</evidence>
<feature type="domain" description="Exonuclease" evidence="4">
    <location>
        <begin position="77"/>
        <end position="254"/>
    </location>
</feature>
<dbReference type="PANTHER" id="PTHR30231">
    <property type="entry name" value="DNA POLYMERASE III SUBUNIT EPSILON"/>
    <property type="match status" value="1"/>
</dbReference>
<sequence length="342" mass="38826">MEANRGWVKQGMSERNLQVEYKEWFNRECEAKRGKVLLNVIITLLTMAAEETVSPDTNNISLEELSLNIDFGNTNQALVFFDLETSGFMGDCDVLQIAARHENTSFSKYIEPNEPIPESASIVNGLTNQGPDMFLYGEKVQSFPLRIVLEEFLQFLINCDKKCVLIAHNCAFDARVLVTIINEVSLKDEFSNVIDSFVDTLPLFRQKFPGAVCKLGALADKCFSVSSQKMHDATYDVLLLQNLVFKHFTLNELLSKVKNFVKTINFSQNLKSLRPLETCVSQPIRKRMAYEGITYDNILSMHSLGEEKVVELLEKPDSDGKKVIRTKKIMNAILNYLKNLNT</sequence>
<evidence type="ECO:0000256" key="1">
    <source>
        <dbReference type="ARBA" id="ARBA00022722"/>
    </source>
</evidence>
<accession>A0AAN7SQU5</accession>
<dbReference type="InterPro" id="IPR012337">
    <property type="entry name" value="RNaseH-like_sf"/>
</dbReference>
<dbReference type="EMBL" id="JARPUR010000003">
    <property type="protein sequence ID" value="KAK4879075.1"/>
    <property type="molecule type" value="Genomic_DNA"/>
</dbReference>
<dbReference type="GO" id="GO:0008408">
    <property type="term" value="F:3'-5' exonuclease activity"/>
    <property type="evidence" value="ECO:0007669"/>
    <property type="project" value="TreeGrafter"/>
</dbReference>
<keyword evidence="3" id="KW-0269">Exonuclease</keyword>
<dbReference type="InterPro" id="IPR036397">
    <property type="entry name" value="RNaseH_sf"/>
</dbReference>
<keyword evidence="1" id="KW-0540">Nuclease</keyword>
<gene>
    <name evidence="5" type="ORF">RN001_007221</name>
</gene>
<dbReference type="AlphaFoldDB" id="A0AAN7SQU5"/>
<reference evidence="6" key="1">
    <citation type="submission" date="2023-01" db="EMBL/GenBank/DDBJ databases">
        <title>Key to firefly adult light organ development and bioluminescence: homeobox transcription factors regulate luciferase expression and transportation to peroxisome.</title>
        <authorList>
            <person name="Fu X."/>
        </authorList>
    </citation>
    <scope>NUCLEOTIDE SEQUENCE [LARGE SCALE GENOMIC DNA]</scope>
</reference>
<keyword evidence="6" id="KW-1185">Reference proteome</keyword>
<evidence type="ECO:0000259" key="4">
    <source>
        <dbReference type="SMART" id="SM00479"/>
    </source>
</evidence>
<evidence type="ECO:0000256" key="3">
    <source>
        <dbReference type="ARBA" id="ARBA00022839"/>
    </source>
</evidence>
<evidence type="ECO:0000313" key="6">
    <source>
        <dbReference type="Proteomes" id="UP001353858"/>
    </source>
</evidence>
<dbReference type="Gene3D" id="3.30.420.10">
    <property type="entry name" value="Ribonuclease H-like superfamily/Ribonuclease H"/>
    <property type="match status" value="1"/>
</dbReference>
<dbReference type="Pfam" id="PF00929">
    <property type="entry name" value="RNase_T"/>
    <property type="match status" value="1"/>
</dbReference>
<dbReference type="SMART" id="SM00479">
    <property type="entry name" value="EXOIII"/>
    <property type="match status" value="1"/>
</dbReference>
<protein>
    <recommendedName>
        <fullName evidence="4">Exonuclease domain-containing protein</fullName>
    </recommendedName>
</protein>
<comment type="caution">
    <text evidence="5">The sequence shown here is derived from an EMBL/GenBank/DDBJ whole genome shotgun (WGS) entry which is preliminary data.</text>
</comment>
<keyword evidence="2" id="KW-0378">Hydrolase</keyword>
<dbReference type="Proteomes" id="UP001353858">
    <property type="component" value="Unassembled WGS sequence"/>
</dbReference>
<dbReference type="InterPro" id="IPR013520">
    <property type="entry name" value="Ribonucl_H"/>
</dbReference>
<dbReference type="GO" id="GO:0003676">
    <property type="term" value="F:nucleic acid binding"/>
    <property type="evidence" value="ECO:0007669"/>
    <property type="project" value="InterPro"/>
</dbReference>
<dbReference type="CDD" id="cd06127">
    <property type="entry name" value="DEDDh"/>
    <property type="match status" value="1"/>
</dbReference>
<name>A0AAN7SQU5_9COLE</name>
<dbReference type="SUPFAM" id="SSF53098">
    <property type="entry name" value="Ribonuclease H-like"/>
    <property type="match status" value="1"/>
</dbReference>
<dbReference type="PANTHER" id="PTHR30231:SF4">
    <property type="entry name" value="PROTEIN NEN2"/>
    <property type="match status" value="1"/>
</dbReference>
<proteinExistence type="predicted"/>
<organism evidence="5 6">
    <name type="scientific">Aquatica leii</name>
    <dbReference type="NCBI Taxonomy" id="1421715"/>
    <lineage>
        <taxon>Eukaryota</taxon>
        <taxon>Metazoa</taxon>
        <taxon>Ecdysozoa</taxon>
        <taxon>Arthropoda</taxon>
        <taxon>Hexapoda</taxon>
        <taxon>Insecta</taxon>
        <taxon>Pterygota</taxon>
        <taxon>Neoptera</taxon>
        <taxon>Endopterygota</taxon>
        <taxon>Coleoptera</taxon>
        <taxon>Polyphaga</taxon>
        <taxon>Elateriformia</taxon>
        <taxon>Elateroidea</taxon>
        <taxon>Lampyridae</taxon>
        <taxon>Luciolinae</taxon>
        <taxon>Aquatica</taxon>
    </lineage>
</organism>
<evidence type="ECO:0000313" key="5">
    <source>
        <dbReference type="EMBL" id="KAK4879075.1"/>
    </source>
</evidence>